<dbReference type="InterPro" id="IPR036638">
    <property type="entry name" value="HLH_DNA-bd_sf"/>
</dbReference>
<evidence type="ECO:0000313" key="8">
    <source>
        <dbReference type="RefSeq" id="XP_016900939.2"/>
    </source>
</evidence>
<feature type="region of interest" description="Disordered" evidence="5">
    <location>
        <begin position="1"/>
        <end position="51"/>
    </location>
</feature>
<dbReference type="CDD" id="cd11444">
    <property type="entry name" value="bHLH_AtIBH1_like"/>
    <property type="match status" value="1"/>
</dbReference>
<dbReference type="Proteomes" id="UP001652600">
    <property type="component" value="Chromosome 2"/>
</dbReference>
<keyword evidence="7" id="KW-1185">Reference proteome</keyword>
<dbReference type="PANTHER" id="PTHR33124">
    <property type="entry name" value="TRANSCRIPTION FACTOR IBH1-LIKE 1"/>
    <property type="match status" value="1"/>
</dbReference>
<keyword evidence="4" id="KW-0539">Nucleus</keyword>
<evidence type="ECO:0000256" key="4">
    <source>
        <dbReference type="ARBA" id="ARBA00023242"/>
    </source>
</evidence>
<dbReference type="GO" id="GO:0005634">
    <property type="term" value="C:nucleus"/>
    <property type="evidence" value="ECO:0007669"/>
    <property type="project" value="UniProtKB-SubCell"/>
</dbReference>
<dbReference type="AlphaFoldDB" id="A0A1S4DY77"/>
<accession>A0A1S4DY77</accession>
<dbReference type="PANTHER" id="PTHR33124:SF12">
    <property type="entry name" value="TRANSCRIPTION FACTOR BHLH148"/>
    <property type="match status" value="1"/>
</dbReference>
<feature type="compositionally biased region" description="Polar residues" evidence="5">
    <location>
        <begin position="8"/>
        <end position="19"/>
    </location>
</feature>
<evidence type="ECO:0000256" key="1">
    <source>
        <dbReference type="ARBA" id="ARBA00004123"/>
    </source>
</evidence>
<evidence type="ECO:0000256" key="3">
    <source>
        <dbReference type="ARBA" id="ARBA00023163"/>
    </source>
</evidence>
<dbReference type="GeneID" id="103492109"/>
<name>A0A1S4DY77_CUCME</name>
<evidence type="ECO:0000259" key="6">
    <source>
        <dbReference type="PROSITE" id="PS50888"/>
    </source>
</evidence>
<dbReference type="InterPro" id="IPR011598">
    <property type="entry name" value="bHLH_dom"/>
</dbReference>
<comment type="subcellular location">
    <subcellularLocation>
        <location evidence="1">Nucleus</location>
    </subcellularLocation>
</comment>
<dbReference type="RefSeq" id="XP_016900939.2">
    <property type="nucleotide sequence ID" value="XM_017045450.2"/>
</dbReference>
<feature type="domain" description="BHLH" evidence="6">
    <location>
        <begin position="134"/>
        <end position="183"/>
    </location>
</feature>
<keyword evidence="3" id="KW-0804">Transcription</keyword>
<evidence type="ECO:0000313" key="7">
    <source>
        <dbReference type="Proteomes" id="UP001652600"/>
    </source>
</evidence>
<dbReference type="eggNOG" id="ENOG502RY2C">
    <property type="taxonomic scope" value="Eukaryota"/>
</dbReference>
<dbReference type="Pfam" id="PF26576">
    <property type="entry name" value="IBH1_N"/>
    <property type="match status" value="1"/>
</dbReference>
<dbReference type="SUPFAM" id="SSF47459">
    <property type="entry name" value="HLH, helix-loop-helix DNA-binding domain"/>
    <property type="match status" value="1"/>
</dbReference>
<keyword evidence="2" id="KW-0805">Transcription regulation</keyword>
<protein>
    <submittedName>
        <fullName evidence="8">Transcription factor bHLH149-like</fullName>
    </submittedName>
</protein>
<evidence type="ECO:0000256" key="5">
    <source>
        <dbReference type="SAM" id="MobiDB-lite"/>
    </source>
</evidence>
<sequence length="211" mass="23926">MEMDMDPISSNLQHLTSSHFTEDHRPTKRRKIQSPEISVDESADSRTRWTTESEHRIYSSKLVDALHRVTAHKSTSLPSRSSIDGRKVRETADRVLAVAAKGKTRWSRAILTNPRLQRKLKKQKKVKAVGNCSRAKKLKIKYETRKLPTVQRKVRTLGRLVPGCRKISFPNLLEEASDYISALQMQVRAMTAVAELLGGAPVDRQSLRTNS</sequence>
<evidence type="ECO:0000256" key="2">
    <source>
        <dbReference type="ARBA" id="ARBA00023015"/>
    </source>
</evidence>
<dbReference type="PROSITE" id="PS50888">
    <property type="entry name" value="BHLH"/>
    <property type="match status" value="1"/>
</dbReference>
<proteinExistence type="predicted"/>
<reference evidence="7" key="1">
    <citation type="submission" date="2025-05" db="UniProtKB">
        <authorList>
            <consortium name="RefSeq"/>
        </authorList>
    </citation>
    <scope>NUCLEOTIDE SEQUENCE [LARGE SCALE GENOMIC DNA]</scope>
</reference>
<dbReference type="KEGG" id="cmo:103492109"/>
<dbReference type="InterPro" id="IPR044660">
    <property type="entry name" value="IBH1-like"/>
</dbReference>
<dbReference type="GO" id="GO:0046983">
    <property type="term" value="F:protein dimerization activity"/>
    <property type="evidence" value="ECO:0007669"/>
    <property type="project" value="InterPro"/>
</dbReference>
<dbReference type="InterPro" id="IPR059002">
    <property type="entry name" value="IBH1_N"/>
</dbReference>
<gene>
    <name evidence="8" type="primary">LOC103492109</name>
</gene>
<dbReference type="Gramene" id="MELO3C015253.2.1">
    <property type="protein sequence ID" value="MELO3C015253.2.1"/>
    <property type="gene ID" value="MELO3C015253.2"/>
</dbReference>
<dbReference type="GO" id="GO:0006355">
    <property type="term" value="P:regulation of DNA-templated transcription"/>
    <property type="evidence" value="ECO:0007669"/>
    <property type="project" value="InterPro"/>
</dbReference>
<dbReference type="GO" id="GO:0000976">
    <property type="term" value="F:transcription cis-regulatory region binding"/>
    <property type="evidence" value="ECO:0007669"/>
    <property type="project" value="UniProtKB-ARBA"/>
</dbReference>
<reference evidence="8" key="2">
    <citation type="submission" date="2025-08" db="UniProtKB">
        <authorList>
            <consortium name="RefSeq"/>
        </authorList>
    </citation>
    <scope>IDENTIFICATION</scope>
    <source>
        <tissue evidence="8">Stem</tissue>
    </source>
</reference>
<organism evidence="7 8">
    <name type="scientific">Cucumis melo</name>
    <name type="common">Muskmelon</name>
    <dbReference type="NCBI Taxonomy" id="3656"/>
    <lineage>
        <taxon>Eukaryota</taxon>
        <taxon>Viridiplantae</taxon>
        <taxon>Streptophyta</taxon>
        <taxon>Embryophyta</taxon>
        <taxon>Tracheophyta</taxon>
        <taxon>Spermatophyta</taxon>
        <taxon>Magnoliopsida</taxon>
        <taxon>eudicotyledons</taxon>
        <taxon>Gunneridae</taxon>
        <taxon>Pentapetalae</taxon>
        <taxon>rosids</taxon>
        <taxon>fabids</taxon>
        <taxon>Cucurbitales</taxon>
        <taxon>Cucurbitaceae</taxon>
        <taxon>Benincaseae</taxon>
        <taxon>Cucumis</taxon>
    </lineage>
</organism>
<dbReference type="InterPro" id="IPR044549">
    <property type="entry name" value="bHLH_AtIBH1-like"/>
</dbReference>